<keyword evidence="2" id="KW-0472">Membrane</keyword>
<keyword evidence="2" id="KW-1133">Transmembrane helix</keyword>
<comment type="caution">
    <text evidence="3">The sequence shown here is derived from an EMBL/GenBank/DDBJ whole genome shotgun (WGS) entry which is preliminary data.</text>
</comment>
<dbReference type="Proteomes" id="UP000586976">
    <property type="component" value="Unassembled WGS sequence"/>
</dbReference>
<feature type="region of interest" description="Disordered" evidence="1">
    <location>
        <begin position="107"/>
        <end position="142"/>
    </location>
</feature>
<dbReference type="AlphaFoldDB" id="A0A7W2D382"/>
<keyword evidence="4" id="KW-1185">Reference proteome</keyword>
<evidence type="ECO:0000313" key="4">
    <source>
        <dbReference type="Proteomes" id="UP000586976"/>
    </source>
</evidence>
<evidence type="ECO:0000256" key="1">
    <source>
        <dbReference type="SAM" id="MobiDB-lite"/>
    </source>
</evidence>
<dbReference type="RefSeq" id="WP_181865515.1">
    <property type="nucleotide sequence ID" value="NZ_JACEQY010000023.1"/>
</dbReference>
<proteinExistence type="predicted"/>
<sequence length="142" mass="14722">MDGAHLAWPASAAAATAELAELARDLADAGVAVQWHPDGVVLPDLASGPGDTAGIRVHTTRRAPHALYVITATLLVPFTHAAGALAYLRPLIDAAARSCDGCCAEPGPAELPAGPLNRLTPAQGRGAPNRRPAQTLMEKRRR</sequence>
<organism evidence="3 4">
    <name type="scientific">Streptomyces himalayensis subsp. aureolus</name>
    <dbReference type="NCBI Taxonomy" id="2758039"/>
    <lineage>
        <taxon>Bacteria</taxon>
        <taxon>Bacillati</taxon>
        <taxon>Actinomycetota</taxon>
        <taxon>Actinomycetes</taxon>
        <taxon>Kitasatosporales</taxon>
        <taxon>Streptomycetaceae</taxon>
        <taxon>Streptomyces</taxon>
        <taxon>Streptomyces himalayensis</taxon>
    </lineage>
</organism>
<evidence type="ECO:0000256" key="2">
    <source>
        <dbReference type="SAM" id="Phobius"/>
    </source>
</evidence>
<accession>A0A7W2D382</accession>
<reference evidence="3 4" key="1">
    <citation type="submission" date="2020-07" db="EMBL/GenBank/DDBJ databases">
        <title>Streptomyces isolated from Indian soil.</title>
        <authorList>
            <person name="Mandal S."/>
            <person name="Maiti P.K."/>
        </authorList>
    </citation>
    <scope>NUCLEOTIDE SEQUENCE [LARGE SCALE GENOMIC DNA]</scope>
    <source>
        <strain evidence="3 4">PSKA54</strain>
    </source>
</reference>
<gene>
    <name evidence="3" type="ORF">H1V43_21080</name>
</gene>
<protein>
    <submittedName>
        <fullName evidence="3">Uncharacterized protein</fullName>
    </submittedName>
</protein>
<dbReference type="EMBL" id="JACEQY010000023">
    <property type="protein sequence ID" value="MBA4863814.1"/>
    <property type="molecule type" value="Genomic_DNA"/>
</dbReference>
<evidence type="ECO:0000313" key="3">
    <source>
        <dbReference type="EMBL" id="MBA4863814.1"/>
    </source>
</evidence>
<name>A0A7W2D382_9ACTN</name>
<feature type="compositionally biased region" description="Low complexity" evidence="1">
    <location>
        <begin position="107"/>
        <end position="116"/>
    </location>
</feature>
<keyword evidence="2" id="KW-0812">Transmembrane</keyword>
<feature type="transmembrane region" description="Helical" evidence="2">
    <location>
        <begin position="66"/>
        <end position="88"/>
    </location>
</feature>